<dbReference type="EMBL" id="REFY01000001">
    <property type="protein sequence ID" value="RQG92964.1"/>
    <property type="molecule type" value="Genomic_DNA"/>
</dbReference>
<reference evidence="1 2" key="1">
    <citation type="submission" date="2018-10" db="EMBL/GenBank/DDBJ databases">
        <title>Natrarchaeobius chitinivorans gen. nov., sp. nov., and Natrarchaeobius haloalkaliphilus sp. nov., alkaliphilic, chitin-utilizing haloarchaea from hypersaline alkaline lakes.</title>
        <authorList>
            <person name="Sorokin D.Y."/>
            <person name="Elcheninov A.G."/>
            <person name="Kostrikina N.A."/>
            <person name="Bale N.J."/>
            <person name="Sinninghe Damste J.S."/>
            <person name="Khijniak T.V."/>
            <person name="Kublanov I.V."/>
            <person name="Toshchakov S.V."/>
        </authorList>
    </citation>
    <scope>NUCLEOTIDE SEQUENCE [LARGE SCALE GENOMIC DNA]</scope>
    <source>
        <strain evidence="1 2">AArcht-Sl</strain>
    </source>
</reference>
<dbReference type="Proteomes" id="UP000273828">
    <property type="component" value="Unassembled WGS sequence"/>
</dbReference>
<accession>A0A3N6LYL5</accession>
<comment type="caution">
    <text evidence="1">The sequence shown here is derived from an EMBL/GenBank/DDBJ whole genome shotgun (WGS) entry which is preliminary data.</text>
</comment>
<dbReference type="RefSeq" id="WP_124176849.1">
    <property type="nucleotide sequence ID" value="NZ_REFY01000001.1"/>
</dbReference>
<keyword evidence="2" id="KW-1185">Reference proteome</keyword>
<dbReference type="OrthoDB" id="174768at2157"/>
<dbReference type="Pfam" id="PF26448">
    <property type="entry name" value="DUF8127"/>
    <property type="match status" value="1"/>
</dbReference>
<evidence type="ECO:0000313" key="2">
    <source>
        <dbReference type="Proteomes" id="UP000273828"/>
    </source>
</evidence>
<sequence length="256" mass="28106">MPVPEISAPLPRDILLGVLALSLLTAPLWAGAVGVGDPAYTYDRAEVTTTDAGIEYADPEEAPHRTPISDSIECAGWGGDIRACTFEEHLLEEGAIPTGIHATNPNSTSVPSVVQADYYRYVQIENTVYEPSYSPNTSAQREDGMYRVDMTLEPVAPEDALYWVSLGGDRAPSVVAETAREGTTTTTAEVDVPETPIRLEDETYYRVYQEREVDEPSTAESGLRFLLTYVAPFGSLFIAVRLSRRFHVSDTGRQNR</sequence>
<evidence type="ECO:0000313" key="1">
    <source>
        <dbReference type="EMBL" id="RQG92964.1"/>
    </source>
</evidence>
<dbReference type="AlphaFoldDB" id="A0A3N6LYL5"/>
<name>A0A3N6LYL5_9EURY</name>
<dbReference type="InterPro" id="IPR058440">
    <property type="entry name" value="DUF8127"/>
</dbReference>
<organism evidence="1 2">
    <name type="scientific">Natrarchaeobius halalkaliphilus</name>
    <dbReference type="NCBI Taxonomy" id="1679091"/>
    <lineage>
        <taxon>Archaea</taxon>
        <taxon>Methanobacteriati</taxon>
        <taxon>Methanobacteriota</taxon>
        <taxon>Stenosarchaea group</taxon>
        <taxon>Halobacteria</taxon>
        <taxon>Halobacteriales</taxon>
        <taxon>Natrialbaceae</taxon>
        <taxon>Natrarchaeobius</taxon>
    </lineage>
</organism>
<proteinExistence type="predicted"/>
<gene>
    <name evidence="1" type="ORF">EA462_01750</name>
</gene>
<protein>
    <submittedName>
        <fullName evidence="1">Uncharacterized protein</fullName>
    </submittedName>
</protein>